<comment type="similarity">
    <text evidence="1">Belongs to the AfsR/DnrI/RedD regulatory family.</text>
</comment>
<keyword evidence="2" id="KW-0677">Repeat</keyword>
<reference evidence="6 7" key="1">
    <citation type="submission" date="2019-11" db="EMBL/GenBank/DDBJ databases">
        <title>Comparative genomics of hydrocarbon-degrading Desulfosarcina strains.</title>
        <authorList>
            <person name="Watanabe M."/>
            <person name="Kojima H."/>
            <person name="Fukui M."/>
        </authorList>
    </citation>
    <scope>NUCLEOTIDE SEQUENCE [LARGE SCALE GENOMIC DNA]</scope>
    <source>
        <strain evidence="6 7">PP31</strain>
    </source>
</reference>
<evidence type="ECO:0000313" key="7">
    <source>
        <dbReference type="Proteomes" id="UP000427769"/>
    </source>
</evidence>
<evidence type="ECO:0008006" key="8">
    <source>
        <dbReference type="Google" id="ProtNLM"/>
    </source>
</evidence>
<dbReference type="GO" id="GO:0006355">
    <property type="term" value="P:regulation of DNA-templated transcription"/>
    <property type="evidence" value="ECO:0007669"/>
    <property type="project" value="InterPro"/>
</dbReference>
<feature type="domain" description="OmpR/PhoB-type" evidence="4">
    <location>
        <begin position="837"/>
        <end position="906"/>
    </location>
</feature>
<dbReference type="InterPro" id="IPR027417">
    <property type="entry name" value="P-loop_NTPase"/>
</dbReference>
<feature type="domain" description="Bacterial transcriptional activator" evidence="5">
    <location>
        <begin position="913"/>
        <end position="1054"/>
    </location>
</feature>
<evidence type="ECO:0000259" key="4">
    <source>
        <dbReference type="SMART" id="SM00862"/>
    </source>
</evidence>
<keyword evidence="7" id="KW-1185">Reference proteome</keyword>
<dbReference type="InterPro" id="IPR036388">
    <property type="entry name" value="WH-like_DNA-bd_sf"/>
</dbReference>
<evidence type="ECO:0000256" key="1">
    <source>
        <dbReference type="ARBA" id="ARBA00005820"/>
    </source>
</evidence>
<dbReference type="Gene3D" id="1.25.40.10">
    <property type="entry name" value="Tetratricopeptide repeat domain"/>
    <property type="match status" value="1"/>
</dbReference>
<dbReference type="SMART" id="SM01043">
    <property type="entry name" value="BTAD"/>
    <property type="match status" value="1"/>
</dbReference>
<dbReference type="SMART" id="SM00862">
    <property type="entry name" value="Trans_reg_C"/>
    <property type="match status" value="1"/>
</dbReference>
<dbReference type="SUPFAM" id="SSF48452">
    <property type="entry name" value="TPR-like"/>
    <property type="match status" value="1"/>
</dbReference>
<dbReference type="OrthoDB" id="223734at2"/>
<evidence type="ECO:0000259" key="5">
    <source>
        <dbReference type="SMART" id="SM01043"/>
    </source>
</evidence>
<dbReference type="Proteomes" id="UP000427769">
    <property type="component" value="Chromosome"/>
</dbReference>
<protein>
    <recommendedName>
        <fullName evidence="8">Bacterial transcriptional activator domain-containing protein</fullName>
    </recommendedName>
</protein>
<dbReference type="GO" id="GO:0003677">
    <property type="term" value="F:DNA binding"/>
    <property type="evidence" value="ECO:0007669"/>
    <property type="project" value="UniProtKB-KW"/>
</dbReference>
<dbReference type="EMBL" id="AP021875">
    <property type="protein sequence ID" value="BBO79044.1"/>
    <property type="molecule type" value="Genomic_DNA"/>
</dbReference>
<organism evidence="6 7">
    <name type="scientific">Desulfosarcina widdelii</name>
    <dbReference type="NCBI Taxonomy" id="947919"/>
    <lineage>
        <taxon>Bacteria</taxon>
        <taxon>Pseudomonadati</taxon>
        <taxon>Thermodesulfobacteriota</taxon>
        <taxon>Desulfobacteria</taxon>
        <taxon>Desulfobacterales</taxon>
        <taxon>Desulfosarcinaceae</taxon>
        <taxon>Desulfosarcina</taxon>
    </lineage>
</organism>
<accession>A0A5K7ZLA4</accession>
<dbReference type="SUPFAM" id="SSF52540">
    <property type="entry name" value="P-loop containing nucleoside triphosphate hydrolases"/>
    <property type="match status" value="1"/>
</dbReference>
<sequence length="1064" mass="121126">MLTKVTAPKLKKNLLIRKRLFKRLDKVDNESAIWLAGPAGSGKTSLIASYLNEKRIPASWYQIDPGDNDISNFFYYLNQAAAPLLNPKNPPLPLLTPEYSTGVDTFVATYFERLFQRLQPPRWLVLDNFQEIQNNSSLAQRLASIITSIPSEFKLVVISRHNPWPSMARLRANQVLKMIGGRDLALSIDECRRLKRVLDCDWSEKAIAEVHRLTKGWMVGLILLSLHSSFNPESQNRLAEIQPTSVFDYFAAEVFKNCDSLTQQFLCQTAVLPHMTAETAQRLTSMDAKAIIARLQHRNFFLEQRQAEPPGYQYHPLFRDFLIQMASRLIGPDALKEIMNRGAEIMAEQGLGREAVSLYRKAENFQPMAEYILSQAPVLVAQGRTNTLTRWIDGFPDDRMHAYPWLFFWKGVCLAHIHPVEGKALFIQAYEAFVAGEDLLGRVFSWSALIQVFLMARDTFEDLDRWIGEGQHLETLIPENMGPDILGRFYASFLFSLSLRNLGHPEFFRIQERCEHLLALCTDNQVLDALGSYLSMSYVWMGQTNRMGILLKLSKPLMMHPDAPPVAKVNFLAVSSFYSIMVGDWDSARQAIEQYFALSEKSGIRVYDFNVHGWASYVGVLTGDNRLLQEHLEGMERLLSPSAVWDSGQYHYTIALAALLTKDFSLCRFHLDECRKIADYAGTPNPMGLSRVLEATFFIVQNDFKKAIEAIDCISRIDVSQHTGHVFFLKELVLADCALAQNRKAEMIAHLKAALSDAAQNGIMMPLGLSRERLANLLSEAIGADIEADTATAMIHRFQLVPSPADLIGEKWPWPIKLVTLGRFDIFLDDERLAISGKTPKKPLELLKLLVCKNGGSIDREAVMDRLWPEADGDRAVQNINTTLHRLRKLLGRDDCIISEHGRLSLNPELCWVDAWHFEAMTDKAKSDRDLEKRIDMLSRAIDLYAGPFSGEHDDIESGIWYAQRLRNAWMDAVLTTGQWYMENNRIERSKDLFQRSLAIDDTVEPFYRELMALLYDHDRLAEAKLVSNRCRHVLSKRGLLPADDTMALFNKLQTERSKSNQKK</sequence>
<dbReference type="Gene3D" id="1.10.10.10">
    <property type="entry name" value="Winged helix-like DNA-binding domain superfamily/Winged helix DNA-binding domain"/>
    <property type="match status" value="1"/>
</dbReference>
<dbReference type="InterPro" id="IPR051677">
    <property type="entry name" value="AfsR-DnrI-RedD_regulator"/>
</dbReference>
<dbReference type="SUPFAM" id="SSF46894">
    <property type="entry name" value="C-terminal effector domain of the bipartite response regulators"/>
    <property type="match status" value="1"/>
</dbReference>
<dbReference type="InterPro" id="IPR016032">
    <property type="entry name" value="Sig_transdc_resp-reg_C-effctor"/>
</dbReference>
<dbReference type="InterPro" id="IPR056884">
    <property type="entry name" value="NPHP3-like_N"/>
</dbReference>
<dbReference type="RefSeq" id="WP_155307613.1">
    <property type="nucleotide sequence ID" value="NZ_AP021875.1"/>
</dbReference>
<dbReference type="InterPro" id="IPR011990">
    <property type="entry name" value="TPR-like_helical_dom_sf"/>
</dbReference>
<dbReference type="Pfam" id="PF24883">
    <property type="entry name" value="NPHP3_N"/>
    <property type="match status" value="1"/>
</dbReference>
<dbReference type="Pfam" id="PF03704">
    <property type="entry name" value="BTAD"/>
    <property type="match status" value="1"/>
</dbReference>
<dbReference type="Gene3D" id="3.40.50.300">
    <property type="entry name" value="P-loop containing nucleotide triphosphate hydrolases"/>
    <property type="match status" value="1"/>
</dbReference>
<keyword evidence="3" id="KW-0238">DNA-binding</keyword>
<gene>
    <name evidence="6" type="ORF">DSCW_64610</name>
</gene>
<dbReference type="InterPro" id="IPR001867">
    <property type="entry name" value="OmpR/PhoB-type_DNA-bd"/>
</dbReference>
<dbReference type="GO" id="GO:0000160">
    <property type="term" value="P:phosphorelay signal transduction system"/>
    <property type="evidence" value="ECO:0007669"/>
    <property type="project" value="InterPro"/>
</dbReference>
<dbReference type="InterPro" id="IPR059106">
    <property type="entry name" value="WHD_MalT"/>
</dbReference>
<evidence type="ECO:0000256" key="3">
    <source>
        <dbReference type="ARBA" id="ARBA00023125"/>
    </source>
</evidence>
<evidence type="ECO:0000313" key="6">
    <source>
        <dbReference type="EMBL" id="BBO79044.1"/>
    </source>
</evidence>
<dbReference type="KEGG" id="dwd:DSCW_64610"/>
<dbReference type="Pfam" id="PF25873">
    <property type="entry name" value="WHD_MalT"/>
    <property type="match status" value="1"/>
</dbReference>
<name>A0A5K7ZLA4_9BACT</name>
<dbReference type="AlphaFoldDB" id="A0A5K7ZLA4"/>
<proteinExistence type="inferred from homology"/>
<dbReference type="PANTHER" id="PTHR35807">
    <property type="entry name" value="TRANSCRIPTIONAL REGULATOR REDD-RELATED"/>
    <property type="match status" value="1"/>
</dbReference>
<evidence type="ECO:0000256" key="2">
    <source>
        <dbReference type="ARBA" id="ARBA00022737"/>
    </source>
</evidence>
<dbReference type="InterPro" id="IPR005158">
    <property type="entry name" value="BTAD"/>
</dbReference>